<evidence type="ECO:0000259" key="2">
    <source>
        <dbReference type="PROSITE" id="PS50132"/>
    </source>
</evidence>
<evidence type="ECO:0000313" key="4">
    <source>
        <dbReference type="Proteomes" id="UP000789572"/>
    </source>
</evidence>
<dbReference type="Pfam" id="PF00615">
    <property type="entry name" value="RGS"/>
    <property type="match status" value="1"/>
</dbReference>
<reference evidence="3" key="1">
    <citation type="submission" date="2021-06" db="EMBL/GenBank/DDBJ databases">
        <authorList>
            <person name="Kallberg Y."/>
            <person name="Tangrot J."/>
            <person name="Rosling A."/>
        </authorList>
    </citation>
    <scope>NUCLEOTIDE SEQUENCE</scope>
    <source>
        <strain evidence="3">IA702</strain>
    </source>
</reference>
<dbReference type="SMART" id="SM00315">
    <property type="entry name" value="RGS"/>
    <property type="match status" value="1"/>
</dbReference>
<name>A0A9N8VSL1_9GLOM</name>
<comment type="caution">
    <text evidence="3">The sequence shown here is derived from an EMBL/GenBank/DDBJ whole genome shotgun (WGS) entry which is preliminary data.</text>
</comment>
<feature type="region of interest" description="Disordered" evidence="1">
    <location>
        <begin position="300"/>
        <end position="321"/>
    </location>
</feature>
<dbReference type="InterPro" id="IPR016137">
    <property type="entry name" value="RGS"/>
</dbReference>
<proteinExistence type="predicted"/>
<organism evidence="3 4">
    <name type="scientific">Paraglomus occultum</name>
    <dbReference type="NCBI Taxonomy" id="144539"/>
    <lineage>
        <taxon>Eukaryota</taxon>
        <taxon>Fungi</taxon>
        <taxon>Fungi incertae sedis</taxon>
        <taxon>Mucoromycota</taxon>
        <taxon>Glomeromycotina</taxon>
        <taxon>Glomeromycetes</taxon>
        <taxon>Paraglomerales</taxon>
        <taxon>Paraglomeraceae</taxon>
        <taxon>Paraglomus</taxon>
    </lineage>
</organism>
<dbReference type="EMBL" id="CAJVPJ010000044">
    <property type="protein sequence ID" value="CAG8464929.1"/>
    <property type="molecule type" value="Genomic_DNA"/>
</dbReference>
<feature type="region of interest" description="Disordered" evidence="1">
    <location>
        <begin position="232"/>
        <end position="261"/>
    </location>
</feature>
<gene>
    <name evidence="3" type="ORF">POCULU_LOCUS750</name>
</gene>
<feature type="compositionally biased region" description="Low complexity" evidence="1">
    <location>
        <begin position="247"/>
        <end position="261"/>
    </location>
</feature>
<dbReference type="Proteomes" id="UP000789572">
    <property type="component" value="Unassembled WGS sequence"/>
</dbReference>
<dbReference type="AlphaFoldDB" id="A0A9N8VSL1"/>
<feature type="domain" description="RGS" evidence="2">
    <location>
        <begin position="88"/>
        <end position="216"/>
    </location>
</feature>
<sequence length="440" mass="49101">MLKFGIKLLQDRKSRELQVKSGNAGTNTTLPAFEWQLVATPQTTGSGHLQLPDDAILGSSGKRRHSSVRYSSSSKRDTVASPESSRLRMIQIIHNEEARAKFRAYLVSQYCEENLDFYVQVMEYREIFEEVERSMLKGEERARREKDMRREAISMASCIWNLYLNDEKASKPLNVPRELSNQCRRNVEEGNYTVDLFDKLQQHCFELMVQDSLPKFTHLGIRTVNLLANGRGIPEKRQLPPSPPSPSSQSSSSSVSSSLVQSHQQSGISMASFSNLTRRMLAPRRDSVSSISSQTSTIAATVSSTNTSRNSSANNSPKLQGMPGCYPASRVGCANMLSERSDNSINSEFERECDGYGIEATDNDNQHRGGYYNGNGHNSSNVVYPKRMNNVHPAITELSINLRRNMSAPNLHLNVIKPSWIHGGSIDSSFMDKSLPPTPS</sequence>
<keyword evidence="4" id="KW-1185">Reference proteome</keyword>
<evidence type="ECO:0000256" key="1">
    <source>
        <dbReference type="SAM" id="MobiDB-lite"/>
    </source>
</evidence>
<dbReference type="CDD" id="cd07440">
    <property type="entry name" value="RGS"/>
    <property type="match status" value="1"/>
</dbReference>
<dbReference type="SUPFAM" id="SSF48097">
    <property type="entry name" value="Regulator of G-protein signaling, RGS"/>
    <property type="match status" value="1"/>
</dbReference>
<protein>
    <submittedName>
        <fullName evidence="3">7471_t:CDS:1</fullName>
    </submittedName>
</protein>
<dbReference type="PROSITE" id="PS50132">
    <property type="entry name" value="RGS"/>
    <property type="match status" value="1"/>
</dbReference>
<dbReference type="PANTHER" id="PTHR10845:SF192">
    <property type="entry name" value="DOUBLE HIT, ISOFORM B"/>
    <property type="match status" value="1"/>
</dbReference>
<dbReference type="InterPro" id="IPR036305">
    <property type="entry name" value="RGS_sf"/>
</dbReference>
<dbReference type="InterPro" id="IPR044926">
    <property type="entry name" value="RGS_subdomain_2"/>
</dbReference>
<feature type="region of interest" description="Disordered" evidence="1">
    <location>
        <begin position="45"/>
        <end position="82"/>
    </location>
</feature>
<dbReference type="Gene3D" id="1.10.167.10">
    <property type="entry name" value="Regulator of G-protein Signalling 4, domain 2"/>
    <property type="match status" value="1"/>
</dbReference>
<evidence type="ECO:0000313" key="3">
    <source>
        <dbReference type="EMBL" id="CAG8464929.1"/>
    </source>
</evidence>
<dbReference type="OrthoDB" id="196547at2759"/>
<dbReference type="PANTHER" id="PTHR10845">
    <property type="entry name" value="REGULATOR OF G PROTEIN SIGNALING"/>
    <property type="match status" value="1"/>
</dbReference>
<accession>A0A9N8VSL1</accession>
<feature type="compositionally biased region" description="Low complexity" evidence="1">
    <location>
        <begin position="300"/>
        <end position="316"/>
    </location>
</feature>